<dbReference type="InterPro" id="IPR013783">
    <property type="entry name" value="Ig-like_fold"/>
</dbReference>
<comment type="caution">
    <text evidence="3">The sequence shown here is derived from an EMBL/GenBank/DDBJ whole genome shotgun (WGS) entry which is preliminary data.</text>
</comment>
<dbReference type="EMBL" id="JACSPW010000004">
    <property type="protein sequence ID" value="MBD8032575.1"/>
    <property type="molecule type" value="Genomic_DNA"/>
</dbReference>
<gene>
    <name evidence="3" type="ORF">H9632_05805</name>
</gene>
<dbReference type="RefSeq" id="WP_191703178.1">
    <property type="nucleotide sequence ID" value="NZ_JACSPW010000004.1"/>
</dbReference>
<evidence type="ECO:0000256" key="1">
    <source>
        <dbReference type="SAM" id="SignalP"/>
    </source>
</evidence>
<sequence length="851" mass="90121">MANQPKKYKKFVATAATATLVASAIVPVASAASLSDISGNTHEEAITALVSDGIISGYQDGTFKPNKELTRSDVVKLLGKFLETKGYEASADYKTRPAFADLTTKTNEELLKYASLVKEAGVFVGSNGNLLAGDPITRENMAITLVRTVNTVYNISLEEYVATQDFKGDVTDLTQAKAEARTAISVLDFYDITNPAAPAFNPKGNTTRGQFASFLHKTITADYTAAGQEDQEASSVLPTAIAFEQTSIQGKYGETVTLKAKVTVAEGESTTNIPVKFDIFHEKLANDTTIVPQITATVKTDANGVATYTYTRSQGNTDNVNAYATGKPALKAAAKVYWDTTLAIKDVTEGTTLANGEQKVYQITGENNELVYVAFKENLNVAPEKAVRGVEFLGLNTTGDTATAKFAYEYTTGGYAVGVIRLDSTGKANLVLTGDDAAVTPIAFVNNPGTTPKYDATALQAVGSTATFAKESVFDLSIKAEGNQTASVYKDDTQTGGRDYVATLKNREGKALANAELLVTFNNETTTTRGDVKVFDADGEPVVSTTTDSVTFRIVTDKDGVAKFTVSHPDADAFVTPIAFIDNGTGTGSEPGKLDKKDLQVTGEITYFRTTRTADYRSELVVTNADDKEVTTFGSDTVAEFSYQLSDQNGKARSYGSDTPVQFTVRAGAQAVELVDAAGNAVLENGVAVVIPAYTSKTILNRTVVAGQTDISIFLKSNGSDVRVTATPTNSGLSGLTSVTKTATFLSGASTSYFTISDVVQTTETNPTSRDAASITLTFTEAVAATSIEATKTGGTRGTITTDAANNKVLYVGFGADPVSVGETVSISYKGKVYSFVYETNANGRNVFRAQ</sequence>
<dbReference type="PROSITE" id="PS51272">
    <property type="entry name" value="SLH"/>
    <property type="match status" value="1"/>
</dbReference>
<keyword evidence="4" id="KW-1185">Reference proteome</keyword>
<proteinExistence type="predicted"/>
<evidence type="ECO:0000313" key="4">
    <source>
        <dbReference type="Proteomes" id="UP000600565"/>
    </source>
</evidence>
<organism evidence="3 4">
    <name type="scientific">Solibacillus merdavium</name>
    <dbReference type="NCBI Taxonomy" id="2762218"/>
    <lineage>
        <taxon>Bacteria</taxon>
        <taxon>Bacillati</taxon>
        <taxon>Bacillota</taxon>
        <taxon>Bacilli</taxon>
        <taxon>Bacillales</taxon>
        <taxon>Caryophanaceae</taxon>
        <taxon>Solibacillus</taxon>
    </lineage>
</organism>
<feature type="domain" description="SLH" evidence="2">
    <location>
        <begin position="29"/>
        <end position="92"/>
    </location>
</feature>
<dbReference type="Gene3D" id="2.60.40.10">
    <property type="entry name" value="Immunoglobulins"/>
    <property type="match status" value="1"/>
</dbReference>
<protein>
    <submittedName>
        <fullName evidence="3">S-layer homology domain-containing protein</fullName>
    </submittedName>
</protein>
<dbReference type="InterPro" id="IPR001119">
    <property type="entry name" value="SLH_dom"/>
</dbReference>
<dbReference type="Proteomes" id="UP000600565">
    <property type="component" value="Unassembled WGS sequence"/>
</dbReference>
<keyword evidence="1" id="KW-0732">Signal</keyword>
<evidence type="ECO:0000313" key="3">
    <source>
        <dbReference type="EMBL" id="MBD8032575.1"/>
    </source>
</evidence>
<dbReference type="Pfam" id="PF00395">
    <property type="entry name" value="SLH"/>
    <property type="match status" value="1"/>
</dbReference>
<feature type="signal peptide" evidence="1">
    <location>
        <begin position="1"/>
        <end position="31"/>
    </location>
</feature>
<accession>A0ABR8XKV9</accession>
<feature type="chain" id="PRO_5046029721" evidence="1">
    <location>
        <begin position="32"/>
        <end position="851"/>
    </location>
</feature>
<evidence type="ECO:0000259" key="2">
    <source>
        <dbReference type="PROSITE" id="PS51272"/>
    </source>
</evidence>
<reference evidence="3 4" key="1">
    <citation type="submission" date="2020-08" db="EMBL/GenBank/DDBJ databases">
        <title>A Genomic Blueprint of the Chicken Gut Microbiome.</title>
        <authorList>
            <person name="Gilroy R."/>
            <person name="Ravi A."/>
            <person name="Getino M."/>
            <person name="Pursley I."/>
            <person name="Horton D.L."/>
            <person name="Alikhan N.-F."/>
            <person name="Baker D."/>
            <person name="Gharbi K."/>
            <person name="Hall N."/>
            <person name="Watson M."/>
            <person name="Adriaenssens E.M."/>
            <person name="Foster-Nyarko E."/>
            <person name="Jarju S."/>
            <person name="Secka A."/>
            <person name="Antonio M."/>
            <person name="Oren A."/>
            <person name="Chaudhuri R."/>
            <person name="La Ragione R.M."/>
            <person name="Hildebrand F."/>
            <person name="Pallen M.J."/>
        </authorList>
    </citation>
    <scope>NUCLEOTIDE SEQUENCE [LARGE SCALE GENOMIC DNA]</scope>
    <source>
        <strain evidence="3 4">Sa1YVA6</strain>
    </source>
</reference>
<name>A0ABR8XKV9_9BACL</name>